<comment type="caution">
    <text evidence="1">The sequence shown here is derived from an EMBL/GenBank/DDBJ whole genome shotgun (WGS) entry which is preliminary data.</text>
</comment>
<evidence type="ECO:0000313" key="1">
    <source>
        <dbReference type="EMBL" id="KAF7259260.1"/>
    </source>
</evidence>
<protein>
    <submittedName>
        <fullName evidence="1">Uncharacterized protein</fullName>
    </submittedName>
</protein>
<gene>
    <name evidence="1" type="ORF">EG68_03318</name>
</gene>
<evidence type="ECO:0000313" key="2">
    <source>
        <dbReference type="Proteomes" id="UP000822476"/>
    </source>
</evidence>
<proteinExistence type="predicted"/>
<accession>A0A8S9Z150</accession>
<dbReference type="AlphaFoldDB" id="A0A8S9Z150"/>
<organism evidence="1 2">
    <name type="scientific">Paragonimus skrjabini miyazakii</name>
    <dbReference type="NCBI Taxonomy" id="59628"/>
    <lineage>
        <taxon>Eukaryota</taxon>
        <taxon>Metazoa</taxon>
        <taxon>Spiralia</taxon>
        <taxon>Lophotrochozoa</taxon>
        <taxon>Platyhelminthes</taxon>
        <taxon>Trematoda</taxon>
        <taxon>Digenea</taxon>
        <taxon>Plagiorchiida</taxon>
        <taxon>Troglotremata</taxon>
        <taxon>Troglotrematidae</taxon>
        <taxon>Paragonimus</taxon>
    </lineage>
</organism>
<reference evidence="1" key="1">
    <citation type="submission" date="2019-07" db="EMBL/GenBank/DDBJ databases">
        <title>Annotation for the trematode Paragonimus miyazaki's.</title>
        <authorList>
            <person name="Choi Y.-J."/>
        </authorList>
    </citation>
    <scope>NUCLEOTIDE SEQUENCE</scope>
    <source>
        <strain evidence="1">Japan</strain>
    </source>
</reference>
<dbReference type="OrthoDB" id="415597at2759"/>
<sequence>MITVVYLPNSHFSTLFLHPAHSLSNVLTRTGYQEELTQTQWVLCSDILSTIISGLLDDVEFVKHIQETACPEISRMNGEQSALDQPDDPVPYWTQLKQPVKQNVTAMDSDRTSNDKTSNEELETISKDQVMETWHRFQPNVSVPWLKGNPQVDSQSEQMTEVEMESKCMRSPAFQNLVEGTLAGMLHNILAEAMKNEVDLTARFRAIALPPYEREPAT</sequence>
<dbReference type="Proteomes" id="UP000822476">
    <property type="component" value="Unassembled WGS sequence"/>
</dbReference>
<dbReference type="EMBL" id="JTDE01001286">
    <property type="protein sequence ID" value="KAF7259260.1"/>
    <property type="molecule type" value="Genomic_DNA"/>
</dbReference>
<keyword evidence="2" id="KW-1185">Reference proteome</keyword>
<name>A0A8S9Z150_9TREM</name>